<dbReference type="EMBL" id="SGPM01000522">
    <property type="protein sequence ID" value="THH19761.1"/>
    <property type="molecule type" value="Genomic_DNA"/>
</dbReference>
<keyword evidence="1" id="KW-0472">Membrane</keyword>
<keyword evidence="1" id="KW-1133">Transmembrane helix</keyword>
<keyword evidence="3" id="KW-1185">Reference proteome</keyword>
<comment type="caution">
    <text evidence="2">The sequence shown here is derived from an EMBL/GenBank/DDBJ whole genome shotgun (WGS) entry which is preliminary data.</text>
</comment>
<evidence type="ECO:0000313" key="2">
    <source>
        <dbReference type="EMBL" id="THH19761.1"/>
    </source>
</evidence>
<sequence>MNRVKTKDNKIFSFVHIPYVHVVDKGIGWTSAISILVLMLTALCHSWYSSSLQDICALPLASLVCSGRTNINTDYAGLMSTQTAAFEELFGQLANSPAMITDLKSAEMAVADLVVAIKLNTDLTSRLVLARALEDFVLDAKITGRKLQRFLAKVNGALDTVIAINKHALSGIATQVPATTSYSLSFYDPMASRAAVVTTFVDAMAAISDQIALVALHGIDCLAMLDALEERLLTIHEVVSRENLSLSKAKSQTLAELWTMLGGNKAHIRGLDKNLRLLENVSGYRLAARGQVTRALQTLEVLNEDLEALRQKAITPSLSGPTVSLEVHIASIGAGVERLANVMLSAREMDMQRAGIAGGS</sequence>
<organism evidence="2 3">
    <name type="scientific">Antrodiella citrinella</name>
    <dbReference type="NCBI Taxonomy" id="2447956"/>
    <lineage>
        <taxon>Eukaryota</taxon>
        <taxon>Fungi</taxon>
        <taxon>Dikarya</taxon>
        <taxon>Basidiomycota</taxon>
        <taxon>Agaricomycotina</taxon>
        <taxon>Agaricomycetes</taxon>
        <taxon>Polyporales</taxon>
        <taxon>Steccherinaceae</taxon>
        <taxon>Antrodiella</taxon>
    </lineage>
</organism>
<evidence type="ECO:0000313" key="3">
    <source>
        <dbReference type="Proteomes" id="UP000308730"/>
    </source>
</evidence>
<accession>A0A4S4M607</accession>
<feature type="transmembrane region" description="Helical" evidence="1">
    <location>
        <begin position="27"/>
        <end position="48"/>
    </location>
</feature>
<dbReference type="OrthoDB" id="2750550at2759"/>
<keyword evidence="1" id="KW-0812">Transmembrane</keyword>
<dbReference type="AlphaFoldDB" id="A0A4S4M607"/>
<dbReference type="Proteomes" id="UP000308730">
    <property type="component" value="Unassembled WGS sequence"/>
</dbReference>
<protein>
    <submittedName>
        <fullName evidence="2">Uncharacterized protein</fullName>
    </submittedName>
</protein>
<evidence type="ECO:0000256" key="1">
    <source>
        <dbReference type="SAM" id="Phobius"/>
    </source>
</evidence>
<reference evidence="2 3" key="1">
    <citation type="submission" date="2019-02" db="EMBL/GenBank/DDBJ databases">
        <title>Genome sequencing of the rare red list fungi Antrodiella citrinella (Flaviporus citrinellus).</title>
        <authorList>
            <person name="Buettner E."/>
            <person name="Kellner H."/>
        </authorList>
    </citation>
    <scope>NUCLEOTIDE SEQUENCE [LARGE SCALE GENOMIC DNA]</scope>
    <source>
        <strain evidence="2 3">DSM 108506</strain>
    </source>
</reference>
<name>A0A4S4M607_9APHY</name>
<proteinExistence type="predicted"/>
<gene>
    <name evidence="2" type="ORF">EUX98_g8708</name>
</gene>